<dbReference type="PANTHER" id="PTHR43798:SF33">
    <property type="entry name" value="HYDROLASE, PUTATIVE (AFU_ORTHOLOGUE AFUA_2G14860)-RELATED"/>
    <property type="match status" value="1"/>
</dbReference>
<dbReference type="InterPro" id="IPR050266">
    <property type="entry name" value="AB_hydrolase_sf"/>
</dbReference>
<proteinExistence type="predicted"/>
<dbReference type="SUPFAM" id="SSF53474">
    <property type="entry name" value="alpha/beta-Hydrolases"/>
    <property type="match status" value="1"/>
</dbReference>
<protein>
    <recommendedName>
        <fullName evidence="1">AB hydrolase-1 domain-containing protein</fullName>
    </recommendedName>
</protein>
<evidence type="ECO:0000313" key="3">
    <source>
        <dbReference type="Proteomes" id="UP000185628"/>
    </source>
</evidence>
<evidence type="ECO:0000313" key="2">
    <source>
        <dbReference type="EMBL" id="OKL54496.1"/>
    </source>
</evidence>
<reference evidence="3" key="1">
    <citation type="submission" date="2016-12" db="EMBL/GenBank/DDBJ databases">
        <authorList>
            <person name="Meng X."/>
        </authorList>
    </citation>
    <scope>NUCLEOTIDE SEQUENCE [LARGE SCALE GENOMIC DNA]</scope>
    <source>
        <strain evidence="3">DSM 19116</strain>
    </source>
</reference>
<dbReference type="GO" id="GO:0003824">
    <property type="term" value="F:catalytic activity"/>
    <property type="evidence" value="ECO:0007669"/>
    <property type="project" value="UniProtKB-ARBA"/>
</dbReference>
<comment type="caution">
    <text evidence="2">The sequence shown here is derived from an EMBL/GenBank/DDBJ whole genome shotgun (WGS) entry which is preliminary data.</text>
</comment>
<dbReference type="Gene3D" id="3.40.50.1820">
    <property type="entry name" value="alpha/beta hydrolase"/>
    <property type="match status" value="1"/>
</dbReference>
<accession>A0A1Q5Q3V5</accession>
<evidence type="ECO:0000259" key="1">
    <source>
        <dbReference type="Pfam" id="PF12697"/>
    </source>
</evidence>
<dbReference type="PANTHER" id="PTHR43798">
    <property type="entry name" value="MONOACYLGLYCEROL LIPASE"/>
    <property type="match status" value="1"/>
</dbReference>
<name>A0A1Q5Q3V5_9ACTO</name>
<dbReference type="AlphaFoldDB" id="A0A1Q5Q3V5"/>
<sequence>MRIIALHGSMSNAAQWQDYPSLLGGVPVVAPDLPGHGARLDEPFTIRGVVQTIEDAAVGAREIVLVGHSLGGYLAYGYAATHPEKVSGLVLIGASANPRGVLASGYRAFAQLSQRLPREHFVTARNALVTRMGLPDSMQVPPEAYDDLPEAWSLLQRSCPQRLLAHVNCPLMFINGQFDQRRIGERRARRLAGGAPLRIIPGASHLAPLTHPRLVAEEIRAFIRRLDRRRASA</sequence>
<dbReference type="Proteomes" id="UP000185628">
    <property type="component" value="Unassembled WGS sequence"/>
</dbReference>
<organism evidence="2 3">
    <name type="scientific">Bowdeniella nasicola</name>
    <dbReference type="NCBI Taxonomy" id="208480"/>
    <lineage>
        <taxon>Bacteria</taxon>
        <taxon>Bacillati</taxon>
        <taxon>Actinomycetota</taxon>
        <taxon>Actinomycetes</taxon>
        <taxon>Actinomycetales</taxon>
        <taxon>Actinomycetaceae</taxon>
        <taxon>Bowdeniella</taxon>
    </lineage>
</organism>
<dbReference type="InterPro" id="IPR000073">
    <property type="entry name" value="AB_hydrolase_1"/>
</dbReference>
<dbReference type="EMBL" id="MQVR01000014">
    <property type="protein sequence ID" value="OKL54496.1"/>
    <property type="molecule type" value="Genomic_DNA"/>
</dbReference>
<dbReference type="GO" id="GO:0016020">
    <property type="term" value="C:membrane"/>
    <property type="evidence" value="ECO:0007669"/>
    <property type="project" value="TreeGrafter"/>
</dbReference>
<keyword evidence="3" id="KW-1185">Reference proteome</keyword>
<dbReference type="InterPro" id="IPR029058">
    <property type="entry name" value="AB_hydrolase_fold"/>
</dbReference>
<feature type="domain" description="AB hydrolase-1" evidence="1">
    <location>
        <begin position="3"/>
        <end position="217"/>
    </location>
</feature>
<gene>
    <name evidence="2" type="ORF">BSZ39_03755</name>
</gene>
<dbReference type="RefSeq" id="WP_073716050.1">
    <property type="nucleotide sequence ID" value="NZ_MQVR01000014.1"/>
</dbReference>
<dbReference type="Pfam" id="PF12697">
    <property type="entry name" value="Abhydrolase_6"/>
    <property type="match status" value="1"/>
</dbReference>
<dbReference type="OrthoDB" id="3249793at2"/>